<dbReference type="PANTHER" id="PTHR38926">
    <property type="entry name" value="F-BOX DOMAIN CONTAINING PROTEIN, EXPRESSED"/>
    <property type="match status" value="1"/>
</dbReference>
<dbReference type="SUPFAM" id="SSF81383">
    <property type="entry name" value="F-box domain"/>
    <property type="match status" value="1"/>
</dbReference>
<dbReference type="InterPro" id="IPR036047">
    <property type="entry name" value="F-box-like_dom_sf"/>
</dbReference>
<dbReference type="EMBL" id="JAAAHW010000034">
    <property type="protein sequence ID" value="KAG0006935.1"/>
    <property type="molecule type" value="Genomic_DNA"/>
</dbReference>
<evidence type="ECO:0008006" key="4">
    <source>
        <dbReference type="Google" id="ProtNLM"/>
    </source>
</evidence>
<dbReference type="PANTHER" id="PTHR38926:SF5">
    <property type="entry name" value="F-BOX AND LEUCINE-RICH REPEAT PROTEIN 6"/>
    <property type="match status" value="1"/>
</dbReference>
<evidence type="ECO:0000256" key="1">
    <source>
        <dbReference type="SAM" id="MobiDB-lite"/>
    </source>
</evidence>
<feature type="region of interest" description="Disordered" evidence="1">
    <location>
        <begin position="312"/>
        <end position="339"/>
    </location>
</feature>
<protein>
    <recommendedName>
        <fullName evidence="4">F-box domain-containing protein</fullName>
    </recommendedName>
</protein>
<gene>
    <name evidence="2" type="ORF">BGZ65_001542</name>
</gene>
<dbReference type="SUPFAM" id="SSF52047">
    <property type="entry name" value="RNI-like"/>
    <property type="match status" value="1"/>
</dbReference>
<keyword evidence="3" id="KW-1185">Reference proteome</keyword>
<proteinExistence type="predicted"/>
<comment type="caution">
    <text evidence="2">The sequence shown here is derived from an EMBL/GenBank/DDBJ whole genome shotgun (WGS) entry which is preliminary data.</text>
</comment>
<accession>A0A9P6SVI0</accession>
<dbReference type="Gene3D" id="3.80.10.10">
    <property type="entry name" value="Ribonuclease Inhibitor"/>
    <property type="match status" value="1"/>
</dbReference>
<dbReference type="InterPro" id="IPR032675">
    <property type="entry name" value="LRR_dom_sf"/>
</dbReference>
<name>A0A9P6SVI0_9FUNG</name>
<dbReference type="Proteomes" id="UP000749646">
    <property type="component" value="Unassembled WGS sequence"/>
</dbReference>
<organism evidence="2 3">
    <name type="scientific">Modicella reniformis</name>
    <dbReference type="NCBI Taxonomy" id="1440133"/>
    <lineage>
        <taxon>Eukaryota</taxon>
        <taxon>Fungi</taxon>
        <taxon>Fungi incertae sedis</taxon>
        <taxon>Mucoromycota</taxon>
        <taxon>Mortierellomycotina</taxon>
        <taxon>Mortierellomycetes</taxon>
        <taxon>Mortierellales</taxon>
        <taxon>Mortierellaceae</taxon>
        <taxon>Modicella</taxon>
    </lineage>
</organism>
<evidence type="ECO:0000313" key="2">
    <source>
        <dbReference type="EMBL" id="KAG0006935.1"/>
    </source>
</evidence>
<dbReference type="AlphaFoldDB" id="A0A9P6SVI0"/>
<reference evidence="2" key="1">
    <citation type="journal article" date="2020" name="Fungal Divers.">
        <title>Resolving the Mortierellaceae phylogeny through synthesis of multi-gene phylogenetics and phylogenomics.</title>
        <authorList>
            <person name="Vandepol N."/>
            <person name="Liber J."/>
            <person name="Desiro A."/>
            <person name="Na H."/>
            <person name="Kennedy M."/>
            <person name="Barry K."/>
            <person name="Grigoriev I.V."/>
            <person name="Miller A.N."/>
            <person name="O'Donnell K."/>
            <person name="Stajich J.E."/>
            <person name="Bonito G."/>
        </authorList>
    </citation>
    <scope>NUCLEOTIDE SEQUENCE</scope>
    <source>
        <strain evidence="2">MES-2147</strain>
    </source>
</reference>
<evidence type="ECO:0000313" key="3">
    <source>
        <dbReference type="Proteomes" id="UP000749646"/>
    </source>
</evidence>
<dbReference type="OrthoDB" id="2449472at2759"/>
<sequence length="548" mass="63078">MSSDSLPSVDRIPSEVLARIGQFLDGPTFLSSLHVSRLWYGAIRHLLWESISKLQWHHPAFPLQLQQYRGNYNAFEPQLFRTKYLEWYGNNAMTAEGSDVYRKTFLPRRQLSTENLVQLLSLLPNLVSLTFHMNEPGPGIGLFPTIALLPNLRKLDIDATCSHSFNPEDMFPLFSRLDELLLAGWWFNAAHERRVDPIENPWRMKRLIIRHVDISLVRYCPELRELVLTPITTFGYRKLLALPSLRILLGCPKLEKIKLPFLTRQDDIERLGDILSSLEQLKVLEYHVQSVKHLKFLCSTDAQVFRLPTSELDSEGTDTTAKLDSGATLPEMPGGTTVASASTSHQRHERLLNPLLEHLVISSVSMGQLNTRRNQLQQSLMDTLQTRSRLKTFVIQDHNNFLIEASYIFAQPGLEAQNGWACMNLERLSLRLSWPEELAIKEEERHQQWQTIYRQIAQLTKLQSLSIIAVYVEKGPESGMMELAGLKALRHLELLSHRRYSWTKDDIQVLLTSAPWLTSLNLRPCNANQIDIWIKEEGRRDIKFLAFS</sequence>